<keyword evidence="7" id="KW-0378">Hydrolase</keyword>
<evidence type="ECO:0000313" key="7">
    <source>
        <dbReference type="EMBL" id="QGX94858.1"/>
    </source>
</evidence>
<feature type="transmembrane region" description="Helical" evidence="5">
    <location>
        <begin position="93"/>
        <end position="111"/>
    </location>
</feature>
<organism evidence="7 8">
    <name type="scientific">Haloplanus rallus</name>
    <dbReference type="NCBI Taxonomy" id="1816183"/>
    <lineage>
        <taxon>Archaea</taxon>
        <taxon>Methanobacteriati</taxon>
        <taxon>Methanobacteriota</taxon>
        <taxon>Stenosarchaea group</taxon>
        <taxon>Halobacteria</taxon>
        <taxon>Halobacteriales</taxon>
        <taxon>Haloferacaceae</taxon>
        <taxon>Haloplanus</taxon>
    </lineage>
</organism>
<dbReference type="SUPFAM" id="SSF144091">
    <property type="entry name" value="Rhomboid-like"/>
    <property type="match status" value="1"/>
</dbReference>
<evidence type="ECO:0000256" key="2">
    <source>
        <dbReference type="ARBA" id="ARBA00022692"/>
    </source>
</evidence>
<dbReference type="GO" id="GO:0016020">
    <property type="term" value="C:membrane"/>
    <property type="evidence" value="ECO:0007669"/>
    <property type="project" value="UniProtKB-SubCell"/>
</dbReference>
<accession>A0A6B9F3J8</accession>
<evidence type="ECO:0000259" key="6">
    <source>
        <dbReference type="Pfam" id="PF01694"/>
    </source>
</evidence>
<feature type="domain" description="Peptidase S54 rhomboid" evidence="6">
    <location>
        <begin position="57"/>
        <end position="196"/>
    </location>
</feature>
<dbReference type="EMBL" id="CP034345">
    <property type="protein sequence ID" value="QGX94858.1"/>
    <property type="molecule type" value="Genomic_DNA"/>
</dbReference>
<keyword evidence="7" id="KW-0645">Protease</keyword>
<keyword evidence="2 5" id="KW-0812">Transmembrane</keyword>
<dbReference type="GO" id="GO:0004252">
    <property type="term" value="F:serine-type endopeptidase activity"/>
    <property type="evidence" value="ECO:0007669"/>
    <property type="project" value="InterPro"/>
</dbReference>
<dbReference type="KEGG" id="hra:EI982_08680"/>
<evidence type="ECO:0000256" key="4">
    <source>
        <dbReference type="ARBA" id="ARBA00023136"/>
    </source>
</evidence>
<sequence length="210" mass="22018">MSDRFRPVSPSHGRVTLALTFGFVLAYRAEQNVAYVLGISPRQLVTLDTFPANALTQVFAPLLHASGDHLVATLVWVVPFGYFLERRRPWQDYVGFVVVAGFLTTTLVPALFVVGGVAPGLGIGGSGVAHALVGREATARLRSLHRWRSLPRVEWGIAAVATVGLGVTLLGLADPPAGTSVVGHATGLVVGVVAGVGERYVSATPDRSAG</sequence>
<dbReference type="InterPro" id="IPR035952">
    <property type="entry name" value="Rhomboid-like_sf"/>
</dbReference>
<gene>
    <name evidence="7" type="ORF">EI982_08680</name>
</gene>
<evidence type="ECO:0000256" key="5">
    <source>
        <dbReference type="SAM" id="Phobius"/>
    </source>
</evidence>
<comment type="subcellular location">
    <subcellularLocation>
        <location evidence="1">Membrane</location>
        <topology evidence="1">Multi-pass membrane protein</topology>
    </subcellularLocation>
</comment>
<dbReference type="Proteomes" id="UP000428325">
    <property type="component" value="Chromosome"/>
</dbReference>
<keyword evidence="4 5" id="KW-0472">Membrane</keyword>
<dbReference type="AlphaFoldDB" id="A0A6B9F3J8"/>
<reference evidence="7 8" key="1">
    <citation type="submission" date="2018-12" db="EMBL/GenBank/DDBJ databases">
        <title>Complete genome sequence of Haloplanus rallus MBLA0036.</title>
        <authorList>
            <person name="Nam Y.-d."/>
            <person name="Kang J."/>
            <person name="Chung W.-H."/>
            <person name="Park Y.S."/>
        </authorList>
    </citation>
    <scope>NUCLEOTIDE SEQUENCE [LARGE SCALE GENOMIC DNA]</scope>
    <source>
        <strain evidence="7 8">MBLA0036</strain>
    </source>
</reference>
<feature type="transmembrane region" description="Helical" evidence="5">
    <location>
        <begin position="179"/>
        <end position="197"/>
    </location>
</feature>
<keyword evidence="8" id="KW-1185">Reference proteome</keyword>
<feature type="transmembrane region" description="Helical" evidence="5">
    <location>
        <begin position="155"/>
        <end position="173"/>
    </location>
</feature>
<name>A0A6B9F3J8_9EURY</name>
<dbReference type="Pfam" id="PF01694">
    <property type="entry name" value="Rhomboid"/>
    <property type="match status" value="1"/>
</dbReference>
<evidence type="ECO:0000256" key="1">
    <source>
        <dbReference type="ARBA" id="ARBA00004141"/>
    </source>
</evidence>
<feature type="transmembrane region" description="Helical" evidence="5">
    <location>
        <begin position="62"/>
        <end position="84"/>
    </location>
</feature>
<dbReference type="GO" id="GO:0006508">
    <property type="term" value="P:proteolysis"/>
    <property type="evidence" value="ECO:0007669"/>
    <property type="project" value="UniProtKB-KW"/>
</dbReference>
<keyword evidence="3 5" id="KW-1133">Transmembrane helix</keyword>
<evidence type="ECO:0000256" key="3">
    <source>
        <dbReference type="ARBA" id="ARBA00022989"/>
    </source>
</evidence>
<proteinExistence type="predicted"/>
<dbReference type="InterPro" id="IPR022764">
    <property type="entry name" value="Peptidase_S54_rhomboid_dom"/>
</dbReference>
<dbReference type="Gene3D" id="1.20.1540.10">
    <property type="entry name" value="Rhomboid-like"/>
    <property type="match status" value="1"/>
</dbReference>
<protein>
    <submittedName>
        <fullName evidence="7">Rhomboid family intramembrane serine protease</fullName>
    </submittedName>
</protein>
<evidence type="ECO:0000313" key="8">
    <source>
        <dbReference type="Proteomes" id="UP000428325"/>
    </source>
</evidence>